<evidence type="ECO:0000313" key="3">
    <source>
        <dbReference type="Proteomes" id="UP000249396"/>
    </source>
</evidence>
<gene>
    <name evidence="2" type="ORF">DM484_19680</name>
</gene>
<feature type="region of interest" description="Disordered" evidence="1">
    <location>
        <begin position="220"/>
        <end position="255"/>
    </location>
</feature>
<protein>
    <submittedName>
        <fullName evidence="2">Uncharacterized protein</fullName>
    </submittedName>
</protein>
<feature type="compositionally biased region" description="Low complexity" evidence="1">
    <location>
        <begin position="225"/>
        <end position="252"/>
    </location>
</feature>
<dbReference type="AlphaFoldDB" id="A0A2W4QSH3"/>
<dbReference type="Gene3D" id="2.40.160.10">
    <property type="entry name" value="Porin"/>
    <property type="match status" value="1"/>
</dbReference>
<feature type="compositionally biased region" description="Basic and acidic residues" evidence="1">
    <location>
        <begin position="1"/>
        <end position="20"/>
    </location>
</feature>
<dbReference type="InterPro" id="IPR023614">
    <property type="entry name" value="Porin_dom_sf"/>
</dbReference>
<evidence type="ECO:0000313" key="2">
    <source>
        <dbReference type="EMBL" id="PZN75071.1"/>
    </source>
</evidence>
<dbReference type="InterPro" id="IPR010870">
    <property type="entry name" value="Porin_O/P"/>
</dbReference>
<sequence>TDKFGKPVVDKDGKPVRDEEGNLVMVDKPKHRAADGRALDDKGNPVVDEKGKPILDKNGNPLKPDYTKDFSFKLGGRIQVDSQINWNGNGPYGTDLANGVGFRRARIYTEGVMFRDYEYRFEYDWARNNGGTQGITDAYLKYIAIPNFAVTVGQQNEGKSMESVMSNNYLTFIERSLPNNAFIEAGPNSKYQIGITAETWNKFALDKDWAMPYTVRGGLTTESVGAPGPGNSSGNSQGQTNNAGGTNSNGTNINRNAFSGDTSYQVVGRGTLAPFYQKDVGVLHTGVWGSWRSVNNNYNTDGTLRTGGWAYQSAPNTDVDRTNWINTGNLSSAKVCAVTIKGTCTAYKPVKQVNNVAMFGAELAGAYGPVHLSAEYMQAQIAGYGYSGSDTLQGFSVQGGVFLTGETRPYDVKKGTWDRLVPNNSFVGGSGWGAFEIAGRYDLMDMNTLHINGGSINTGTLAVNWYLTPRIRFMTDWVHVFSVNNNNSLRAAGGKCAFPAQGSGAAIGCFSGLSPDIWEMAVRLDY</sequence>
<dbReference type="Proteomes" id="UP000249396">
    <property type="component" value="Unassembled WGS sequence"/>
</dbReference>
<evidence type="ECO:0000256" key="1">
    <source>
        <dbReference type="SAM" id="MobiDB-lite"/>
    </source>
</evidence>
<organism evidence="2 3">
    <name type="scientific">Candidatus Methylumidiphilus alinenensis</name>
    <dbReference type="NCBI Taxonomy" id="2202197"/>
    <lineage>
        <taxon>Bacteria</taxon>
        <taxon>Pseudomonadati</taxon>
        <taxon>Pseudomonadota</taxon>
        <taxon>Gammaproteobacteria</taxon>
        <taxon>Methylococcales</taxon>
        <taxon>Candidatus Methylumidiphilus</taxon>
    </lineage>
</organism>
<reference evidence="2 3" key="1">
    <citation type="journal article" date="2018" name="Aquat. Microb. Ecol.">
        <title>Gammaproteobacterial methanotrophs dominate.</title>
        <authorList>
            <person name="Rissanen A.J."/>
            <person name="Saarenheimo J."/>
            <person name="Tiirola M."/>
            <person name="Peura S."/>
            <person name="Aalto S.L."/>
            <person name="Karvinen A."/>
            <person name="Nykanen H."/>
        </authorList>
    </citation>
    <scope>NUCLEOTIDE SEQUENCE [LARGE SCALE GENOMIC DNA]</scope>
    <source>
        <strain evidence="2">AMbin10</strain>
    </source>
</reference>
<feature type="region of interest" description="Disordered" evidence="1">
    <location>
        <begin position="1"/>
        <end position="21"/>
    </location>
</feature>
<feature type="non-terminal residue" evidence="2">
    <location>
        <position position="1"/>
    </location>
</feature>
<dbReference type="EMBL" id="QJPH01000402">
    <property type="protein sequence ID" value="PZN75071.1"/>
    <property type="molecule type" value="Genomic_DNA"/>
</dbReference>
<accession>A0A2W4QSH3</accession>
<name>A0A2W4QSH3_9GAMM</name>
<dbReference type="Pfam" id="PF07396">
    <property type="entry name" value="Porin_O_P"/>
    <property type="match status" value="1"/>
</dbReference>
<comment type="caution">
    <text evidence="2">The sequence shown here is derived from an EMBL/GenBank/DDBJ whole genome shotgun (WGS) entry which is preliminary data.</text>
</comment>
<proteinExistence type="predicted"/>